<evidence type="ECO:0000313" key="2">
    <source>
        <dbReference type="EMBL" id="GKV19116.1"/>
    </source>
</evidence>
<evidence type="ECO:0000259" key="1">
    <source>
        <dbReference type="PROSITE" id="PS50181"/>
    </source>
</evidence>
<dbReference type="SUPFAM" id="SSF81383">
    <property type="entry name" value="F-box domain"/>
    <property type="match status" value="1"/>
</dbReference>
<dbReference type="PANTHER" id="PTHR34049">
    <property type="entry name" value="F-BOX PROTEIN SKIP27"/>
    <property type="match status" value="1"/>
</dbReference>
<organism evidence="2 3">
    <name type="scientific">Rubroshorea leprosula</name>
    <dbReference type="NCBI Taxonomy" id="152421"/>
    <lineage>
        <taxon>Eukaryota</taxon>
        <taxon>Viridiplantae</taxon>
        <taxon>Streptophyta</taxon>
        <taxon>Embryophyta</taxon>
        <taxon>Tracheophyta</taxon>
        <taxon>Spermatophyta</taxon>
        <taxon>Magnoliopsida</taxon>
        <taxon>eudicotyledons</taxon>
        <taxon>Gunneridae</taxon>
        <taxon>Pentapetalae</taxon>
        <taxon>rosids</taxon>
        <taxon>malvids</taxon>
        <taxon>Malvales</taxon>
        <taxon>Dipterocarpaceae</taxon>
        <taxon>Rubroshorea</taxon>
    </lineage>
</organism>
<name>A0AAV5K2J4_9ROSI</name>
<evidence type="ECO:0000313" key="3">
    <source>
        <dbReference type="Proteomes" id="UP001054252"/>
    </source>
</evidence>
<feature type="domain" description="F-box" evidence="1">
    <location>
        <begin position="68"/>
        <end position="116"/>
    </location>
</feature>
<dbReference type="AlphaFoldDB" id="A0AAV5K2J4"/>
<keyword evidence="3" id="KW-1185">Reference proteome</keyword>
<dbReference type="InterPro" id="IPR036047">
    <property type="entry name" value="F-box-like_dom_sf"/>
</dbReference>
<protein>
    <recommendedName>
        <fullName evidence="1">F-box domain-containing protein</fullName>
    </recommendedName>
</protein>
<accession>A0AAV5K2J4</accession>
<dbReference type="Proteomes" id="UP001054252">
    <property type="component" value="Unassembled WGS sequence"/>
</dbReference>
<dbReference type="PANTHER" id="PTHR34049:SF1">
    <property type="entry name" value="F-BOX PROTEIN SKIP27"/>
    <property type="match status" value="1"/>
</dbReference>
<proteinExistence type="predicted"/>
<dbReference type="InterPro" id="IPR001810">
    <property type="entry name" value="F-box_dom"/>
</dbReference>
<dbReference type="EMBL" id="BPVZ01000052">
    <property type="protein sequence ID" value="GKV19116.1"/>
    <property type="molecule type" value="Genomic_DNA"/>
</dbReference>
<dbReference type="PROSITE" id="PS50181">
    <property type="entry name" value="FBOX"/>
    <property type="match status" value="1"/>
</dbReference>
<gene>
    <name evidence="2" type="ORF">SLEP1_g29412</name>
</gene>
<reference evidence="2 3" key="1">
    <citation type="journal article" date="2021" name="Commun. Biol.">
        <title>The genome of Shorea leprosula (Dipterocarpaceae) highlights the ecological relevance of drought in aseasonal tropical rainforests.</title>
        <authorList>
            <person name="Ng K.K.S."/>
            <person name="Kobayashi M.J."/>
            <person name="Fawcett J.A."/>
            <person name="Hatakeyama M."/>
            <person name="Paape T."/>
            <person name="Ng C.H."/>
            <person name="Ang C.C."/>
            <person name="Tnah L.H."/>
            <person name="Lee C.T."/>
            <person name="Nishiyama T."/>
            <person name="Sese J."/>
            <person name="O'Brien M.J."/>
            <person name="Copetti D."/>
            <person name="Mohd Noor M.I."/>
            <person name="Ong R.C."/>
            <person name="Putra M."/>
            <person name="Sireger I.Z."/>
            <person name="Indrioko S."/>
            <person name="Kosugi Y."/>
            <person name="Izuno A."/>
            <person name="Isagi Y."/>
            <person name="Lee S.L."/>
            <person name="Shimizu K.K."/>
        </authorList>
    </citation>
    <scope>NUCLEOTIDE SEQUENCE [LARGE SCALE GENOMIC DNA]</scope>
    <source>
        <strain evidence="2">214</strain>
    </source>
</reference>
<comment type="caution">
    <text evidence="2">The sequence shown here is derived from an EMBL/GenBank/DDBJ whole genome shotgun (WGS) entry which is preliminary data.</text>
</comment>
<dbReference type="InterPro" id="IPR045286">
    <property type="entry name" value="FBS1-like"/>
</dbReference>
<sequence length="169" mass="18909">MALGMEFNSVNGEEGREMGFVRYSQGLRRKRIVISNEMNSSMRLDSEIGTALKRQCSGRIMFGDCLEKSPLESLPQDILIRILCGVNHEDLEKLYHVSKTVREATMIAKESHFAFSTPRKTPAFRNSIIPDESSDSGEIETPEAPKVSRPYRARLSGKRLAAISVALFA</sequence>